<gene>
    <name evidence="1" type="ORF">V3330_11610</name>
</gene>
<proteinExistence type="predicted"/>
<name>A0AAW9RHD7_9GAMM</name>
<evidence type="ECO:0000313" key="2">
    <source>
        <dbReference type="Proteomes" id="UP001359886"/>
    </source>
</evidence>
<dbReference type="Pfam" id="PF06356">
    <property type="entry name" value="DUF1064"/>
    <property type="match status" value="1"/>
</dbReference>
<protein>
    <submittedName>
        <fullName evidence="1">DUF1064 domain-containing protein</fullName>
    </submittedName>
</protein>
<dbReference type="EMBL" id="JAZHOG010000007">
    <property type="protein sequence ID" value="MEJ8568273.1"/>
    <property type="molecule type" value="Genomic_DNA"/>
</dbReference>
<dbReference type="Proteomes" id="UP001359886">
    <property type="component" value="Unassembled WGS sequence"/>
</dbReference>
<dbReference type="AlphaFoldDB" id="A0AAW9RHD7"/>
<dbReference type="RefSeq" id="WP_354695594.1">
    <property type="nucleotide sequence ID" value="NZ_JAZHOG010000007.1"/>
</dbReference>
<accession>A0AAW9RHD7</accession>
<dbReference type="InterPro" id="IPR009414">
    <property type="entry name" value="DUF1064"/>
</dbReference>
<comment type="caution">
    <text evidence="1">The sequence shown here is derived from an EMBL/GenBank/DDBJ whole genome shotgun (WGS) entry which is preliminary data.</text>
</comment>
<reference evidence="1 2" key="1">
    <citation type="submission" date="2024-02" db="EMBL/GenBank/DDBJ databases">
        <title>A novel Wenzhouxiangellaceae bacterium, isolated from coastal sediments.</title>
        <authorList>
            <person name="Du Z.-J."/>
            <person name="Ye Y.-Q."/>
            <person name="Zhang X.-Y."/>
        </authorList>
    </citation>
    <scope>NUCLEOTIDE SEQUENCE [LARGE SCALE GENOMIC DNA]</scope>
    <source>
        <strain evidence="1 2">CH-27</strain>
    </source>
</reference>
<organism evidence="1 2">
    <name type="scientific">Elongatibacter sediminis</name>
    <dbReference type="NCBI Taxonomy" id="3119006"/>
    <lineage>
        <taxon>Bacteria</taxon>
        <taxon>Pseudomonadati</taxon>
        <taxon>Pseudomonadota</taxon>
        <taxon>Gammaproteobacteria</taxon>
        <taxon>Chromatiales</taxon>
        <taxon>Wenzhouxiangellaceae</taxon>
        <taxon>Elongatibacter</taxon>
    </lineage>
</organism>
<evidence type="ECO:0000313" key="1">
    <source>
        <dbReference type="EMBL" id="MEJ8568273.1"/>
    </source>
</evidence>
<sequence>MTLRHRFTARSGHKYNARATVVDGIRFDFQKEARYYQQLKLRQDAGEVLCFLRQVPIHLPGSTKLVVDFLEFHADGTVHVVDTKGVETETFKLKRRQVESLYPFDVEVI</sequence>
<keyword evidence="2" id="KW-1185">Reference proteome</keyword>